<dbReference type="Proteomes" id="UP000326396">
    <property type="component" value="Linkage Group LG11"/>
</dbReference>
<dbReference type="InterPro" id="IPR036378">
    <property type="entry name" value="FAS1_dom_sf"/>
</dbReference>
<protein>
    <recommendedName>
        <fullName evidence="3">FAS1 domain-containing protein</fullName>
    </recommendedName>
</protein>
<gene>
    <name evidence="4" type="ORF">E3N88_06328</name>
</gene>
<dbReference type="SUPFAM" id="SSF82153">
    <property type="entry name" value="FAS1 domain"/>
    <property type="match status" value="1"/>
</dbReference>
<dbReference type="Pfam" id="PF02469">
    <property type="entry name" value="Fasciclin"/>
    <property type="match status" value="1"/>
</dbReference>
<dbReference type="InterPro" id="IPR052806">
    <property type="entry name" value="Fasciclin-like_AGP"/>
</dbReference>
<dbReference type="PROSITE" id="PS50213">
    <property type="entry name" value="FAS1"/>
    <property type="match status" value="1"/>
</dbReference>
<evidence type="ECO:0000256" key="2">
    <source>
        <dbReference type="SAM" id="SignalP"/>
    </source>
</evidence>
<keyword evidence="2" id="KW-0732">Signal</keyword>
<accession>A0A5N6PPD1</accession>
<feature type="chain" id="PRO_5024303076" description="FAS1 domain-containing protein" evidence="2">
    <location>
        <begin position="21"/>
        <end position="332"/>
    </location>
</feature>
<sequence>MASSFIISTVLLAITVVITAVPEHEYHSMLAALRFRGYHLFANAIATTDLHYDILTGNNFTFFAPIDSALYALDMSISAADYTTVLRFHGVPRRLSLTDLRMLVHGSNSVPSLVAGHEILVVNPQTLRSPIMVEGVDIAFPGLFYGAHIAVHGLEGIMEFRSLKDAINSTTVAANLTVDQDHTPMNVHDEAYAPAPEALVPLADTSPHSSVVTAIESAASPDTSLAHRISIPGSQRYHQPEIKSESFTEPNEEHLTSAMRSELLSEKIQGVSLTMKPIGDAVEELTQVDDKMIDCPIADGDDDHQLIIANVRRGDPYTRELYTPTNMTCVHE</sequence>
<evidence type="ECO:0000313" key="4">
    <source>
        <dbReference type="EMBL" id="KAD6795432.1"/>
    </source>
</evidence>
<dbReference type="AlphaFoldDB" id="A0A5N6PPD1"/>
<organism evidence="4 5">
    <name type="scientific">Mikania micrantha</name>
    <name type="common">bitter vine</name>
    <dbReference type="NCBI Taxonomy" id="192012"/>
    <lineage>
        <taxon>Eukaryota</taxon>
        <taxon>Viridiplantae</taxon>
        <taxon>Streptophyta</taxon>
        <taxon>Embryophyta</taxon>
        <taxon>Tracheophyta</taxon>
        <taxon>Spermatophyta</taxon>
        <taxon>Magnoliopsida</taxon>
        <taxon>eudicotyledons</taxon>
        <taxon>Gunneridae</taxon>
        <taxon>Pentapetalae</taxon>
        <taxon>asterids</taxon>
        <taxon>campanulids</taxon>
        <taxon>Asterales</taxon>
        <taxon>Asteraceae</taxon>
        <taxon>Asteroideae</taxon>
        <taxon>Heliantheae alliance</taxon>
        <taxon>Eupatorieae</taxon>
        <taxon>Mikania</taxon>
    </lineage>
</organism>
<evidence type="ECO:0000256" key="1">
    <source>
        <dbReference type="ARBA" id="ARBA00007843"/>
    </source>
</evidence>
<feature type="signal peptide" evidence="2">
    <location>
        <begin position="1"/>
        <end position="20"/>
    </location>
</feature>
<dbReference type="InterPro" id="IPR000782">
    <property type="entry name" value="FAS1_domain"/>
</dbReference>
<dbReference type="OrthoDB" id="1937685at2759"/>
<evidence type="ECO:0000313" key="5">
    <source>
        <dbReference type="Proteomes" id="UP000326396"/>
    </source>
</evidence>
<evidence type="ECO:0000259" key="3">
    <source>
        <dbReference type="PROSITE" id="PS50213"/>
    </source>
</evidence>
<reference evidence="4 5" key="1">
    <citation type="submission" date="2019-05" db="EMBL/GenBank/DDBJ databases">
        <title>Mikania micrantha, genome provides insights into the molecular mechanism of rapid growth.</title>
        <authorList>
            <person name="Liu B."/>
        </authorList>
    </citation>
    <scope>NUCLEOTIDE SEQUENCE [LARGE SCALE GENOMIC DNA]</scope>
    <source>
        <strain evidence="4">NLD-2019</strain>
        <tissue evidence="4">Leaf</tissue>
    </source>
</reference>
<dbReference type="Gene3D" id="2.30.180.10">
    <property type="entry name" value="FAS1 domain"/>
    <property type="match status" value="1"/>
</dbReference>
<dbReference type="EMBL" id="SZYD01000003">
    <property type="protein sequence ID" value="KAD6795432.1"/>
    <property type="molecule type" value="Genomic_DNA"/>
</dbReference>
<dbReference type="PANTHER" id="PTHR33985:SF15">
    <property type="entry name" value="FASCICLIN-LIKE ARABINOGALACTAN PROTEIN 19"/>
    <property type="match status" value="1"/>
</dbReference>
<comment type="similarity">
    <text evidence="1">Belongs to the fasciclin-like AGP family.</text>
</comment>
<name>A0A5N6PPD1_9ASTR</name>
<feature type="domain" description="FAS1" evidence="3">
    <location>
        <begin position="25"/>
        <end position="158"/>
    </location>
</feature>
<comment type="caution">
    <text evidence="4">The sequence shown here is derived from an EMBL/GenBank/DDBJ whole genome shotgun (WGS) entry which is preliminary data.</text>
</comment>
<dbReference type="PANTHER" id="PTHR33985">
    <property type="entry name" value="OS02G0491300 PROTEIN-RELATED"/>
    <property type="match status" value="1"/>
</dbReference>
<proteinExistence type="inferred from homology"/>
<keyword evidence="5" id="KW-1185">Reference proteome</keyword>